<reference evidence="2 3" key="1">
    <citation type="submission" date="2020-08" db="EMBL/GenBank/DDBJ databases">
        <title>Genomic Encyclopedia of Type Strains, Phase IV (KMG-V): Genome sequencing to study the core and pangenomes of soil and plant-associated prokaryotes.</title>
        <authorList>
            <person name="Whitman W."/>
        </authorList>
    </citation>
    <scope>NUCLEOTIDE SEQUENCE [LARGE SCALE GENOMIC DNA]</scope>
    <source>
        <strain evidence="2 3">SEMIA 452</strain>
    </source>
</reference>
<feature type="transmembrane region" description="Helical" evidence="1">
    <location>
        <begin position="386"/>
        <end position="405"/>
    </location>
</feature>
<comment type="caution">
    <text evidence="2">The sequence shown here is derived from an EMBL/GenBank/DDBJ whole genome shotgun (WGS) entry which is preliminary data.</text>
</comment>
<feature type="transmembrane region" description="Helical" evidence="1">
    <location>
        <begin position="356"/>
        <end position="374"/>
    </location>
</feature>
<organism evidence="2 3">
    <name type="scientific">Aliirhizobium cellulosilyticum</name>
    <dbReference type="NCBI Taxonomy" id="393664"/>
    <lineage>
        <taxon>Bacteria</taxon>
        <taxon>Pseudomonadati</taxon>
        <taxon>Pseudomonadota</taxon>
        <taxon>Alphaproteobacteria</taxon>
        <taxon>Hyphomicrobiales</taxon>
        <taxon>Rhizobiaceae</taxon>
        <taxon>Aliirhizobium</taxon>
    </lineage>
</organism>
<gene>
    <name evidence="2" type="ORF">GGE35_002513</name>
</gene>
<feature type="transmembrane region" description="Helical" evidence="1">
    <location>
        <begin position="286"/>
        <end position="303"/>
    </location>
</feature>
<protein>
    <recommendedName>
        <fullName evidence="4">DUF4173 domain-containing protein</fullName>
    </recommendedName>
</protein>
<feature type="transmembrane region" description="Helical" evidence="1">
    <location>
        <begin position="147"/>
        <end position="172"/>
    </location>
</feature>
<proteinExistence type="predicted"/>
<dbReference type="Pfam" id="PF13687">
    <property type="entry name" value="DUF4153"/>
    <property type="match status" value="1"/>
</dbReference>
<name>A0A7W6Y252_9HYPH</name>
<feature type="transmembrane region" description="Helical" evidence="1">
    <location>
        <begin position="192"/>
        <end position="214"/>
    </location>
</feature>
<feature type="transmembrane region" description="Helical" evidence="1">
    <location>
        <begin position="248"/>
        <end position="266"/>
    </location>
</feature>
<feature type="transmembrane region" description="Helical" evidence="1">
    <location>
        <begin position="71"/>
        <end position="103"/>
    </location>
</feature>
<feature type="transmembrane region" description="Helical" evidence="1">
    <location>
        <begin position="315"/>
        <end position="336"/>
    </location>
</feature>
<keyword evidence="1" id="KW-0472">Membrane</keyword>
<keyword evidence="1" id="KW-0812">Transmembrane</keyword>
<evidence type="ECO:0008006" key="4">
    <source>
        <dbReference type="Google" id="ProtNLM"/>
    </source>
</evidence>
<dbReference type="AlphaFoldDB" id="A0A7W6Y252"/>
<dbReference type="RefSeq" id="WP_183825336.1">
    <property type="nucleotide sequence ID" value="NZ_JACIGW010000003.1"/>
</dbReference>
<keyword evidence="1" id="KW-1133">Transmembrane helix</keyword>
<sequence length="492" mass="54426">MQLTHPQFIITNAFSHGRRRVAVLAATVALVDFLSFRQAFGLNLFLLSILLTFAILISARKPPHPITATVYLSLSAIASAPLLEAPTASGFIISMAAVILIALKAAKLLPKRPSAIPLVLLRFMPSMLTGLPKTYRRYSRSLSGRTIFGAVLKSLTGWMLPLGMGLVFLLLFSAANPLIEMGLHNIDLRFMLNLLDISRLAFWLAAASLIWAMIRPRLTPKRRRSSIDPVGDSPITGLLDHRALIRSLAIFNLLFAMQTALDLIYLWGGAELPAGMSHAEYAHRGAYPLVATALLAAAFVLIAMRRGGPGDASRLIRALVIAWIIQNVLLCLSSILRLDLYVEAYSLTHLRLAAGVWMGLVAIGLIFILARIALRRSNEWLISMNLLTLATVLYFGAFFDSSAFIARFNVENSLEFSQYGTPLDIHYLASLGPSAIPALDLYLSAAPEDGDKRRLASFARQRLAFPITSRPQAWRSWSYRQERMKNYLLTRL</sequence>
<evidence type="ECO:0000256" key="1">
    <source>
        <dbReference type="SAM" id="Phobius"/>
    </source>
</evidence>
<evidence type="ECO:0000313" key="2">
    <source>
        <dbReference type="EMBL" id="MBB4446691.1"/>
    </source>
</evidence>
<dbReference type="EMBL" id="JACIHM010000003">
    <property type="protein sequence ID" value="MBB4446691.1"/>
    <property type="molecule type" value="Genomic_DNA"/>
</dbReference>
<dbReference type="Proteomes" id="UP000576087">
    <property type="component" value="Unassembled WGS sequence"/>
</dbReference>
<feature type="transmembrane region" description="Helical" evidence="1">
    <location>
        <begin position="42"/>
        <end position="59"/>
    </location>
</feature>
<dbReference type="InterPro" id="IPR025291">
    <property type="entry name" value="DUF4153"/>
</dbReference>
<evidence type="ECO:0000313" key="3">
    <source>
        <dbReference type="Proteomes" id="UP000576087"/>
    </source>
</evidence>
<accession>A0A7W6Y252</accession>